<organism evidence="2 3">
    <name type="scientific">Cellulomonas humilata</name>
    <dbReference type="NCBI Taxonomy" id="144055"/>
    <lineage>
        <taxon>Bacteria</taxon>
        <taxon>Bacillati</taxon>
        <taxon>Actinomycetota</taxon>
        <taxon>Actinomycetes</taxon>
        <taxon>Micrococcales</taxon>
        <taxon>Cellulomonadaceae</taxon>
        <taxon>Cellulomonas</taxon>
    </lineage>
</organism>
<dbReference type="Proteomes" id="UP001239626">
    <property type="component" value="Unassembled WGS sequence"/>
</dbReference>
<accession>A0ABU0EJR0</accession>
<comment type="caution">
    <text evidence="2">The sequence shown here is derived from an EMBL/GenBank/DDBJ whole genome shotgun (WGS) entry which is preliminary data.</text>
</comment>
<feature type="domain" description="Imm-5-like" evidence="1">
    <location>
        <begin position="20"/>
        <end position="141"/>
    </location>
</feature>
<name>A0ABU0EJR0_9CELL</name>
<protein>
    <recommendedName>
        <fullName evidence="1">Imm-5-like domain-containing protein</fullName>
    </recommendedName>
</protein>
<evidence type="ECO:0000313" key="2">
    <source>
        <dbReference type="EMBL" id="MDQ0375528.1"/>
    </source>
</evidence>
<evidence type="ECO:0000313" key="3">
    <source>
        <dbReference type="Proteomes" id="UP001239626"/>
    </source>
</evidence>
<dbReference type="RefSeq" id="WP_307494330.1">
    <property type="nucleotide sequence ID" value="NZ_JAUSVB010000006.1"/>
</dbReference>
<keyword evidence="3" id="KW-1185">Reference proteome</keyword>
<gene>
    <name evidence="2" type="ORF">J2X26_003866</name>
</gene>
<sequence>MPILPTQRDPRLITVRRGGTLTDEDHRLLAEWALRCAEHVLHLFEDDHPDDSRPRDALEVGRAWIRGEVPMKTAHAAAFQANAAARGLPDPAKFAALSAGQAVAVAHVAAHDLGAAAYAIRAVGTEARLAERDWQRELLPAAVRELVLDDQRLRSPICWHAFDD</sequence>
<dbReference type="InterPro" id="IPR048667">
    <property type="entry name" value="Imm5-like"/>
</dbReference>
<dbReference type="EMBL" id="JAUSVB010000006">
    <property type="protein sequence ID" value="MDQ0375528.1"/>
    <property type="molecule type" value="Genomic_DNA"/>
</dbReference>
<evidence type="ECO:0000259" key="1">
    <source>
        <dbReference type="Pfam" id="PF21805"/>
    </source>
</evidence>
<dbReference type="Pfam" id="PF21805">
    <property type="entry name" value="Imm5_like"/>
    <property type="match status" value="1"/>
</dbReference>
<reference evidence="2 3" key="1">
    <citation type="submission" date="2023-07" db="EMBL/GenBank/DDBJ databases">
        <title>Sorghum-associated microbial communities from plants grown in Nebraska, USA.</title>
        <authorList>
            <person name="Schachtman D."/>
        </authorList>
    </citation>
    <scope>NUCLEOTIDE SEQUENCE [LARGE SCALE GENOMIC DNA]</scope>
    <source>
        <strain evidence="2 3">BE332</strain>
    </source>
</reference>
<proteinExistence type="predicted"/>